<protein>
    <submittedName>
        <fullName evidence="1">Uncharacterized protein</fullName>
    </submittedName>
</protein>
<sequence>MAQIILDDKLEKLNVNPVFVDLKNQQDKSIIVQNYENHQTIKRTVPNALIDMIKFAWANHLPVSLRPDDFWIQILTQFATHVNLNSELYQKYFSNKDNPDSETQISIGYTDFDNVQDVPIDDFVQKILSKLNECIERNDLITKLQCDFTTSNSITLLTSQIAFMYMADKFFSYKMILGCGIPSIKLDGTIDDWTNLKSKIRTLLEIADDKIKSWLSNLEIITSKIITSIKYPGVFVNFWKKMFYVERCGSGSQTCSKGWICHLFLYDKSYCKLGHVFDSENELYDLKGITFWDDFPNCEVKCPFMVNSESRPHYLNAGIYGFTMIDDHLRLISGFTISKLDYDEWFFDDKPIHILKINFSQENYSRIKYNGKLIHEWYQITDVTNEDRLEYDCDNTIIYYNTVSSSIDFIYHGEGKYGPICSYQKVKFTDGGVKVTSKGSAVLEYFIKNSIKIYEERDSTHN</sequence>
<dbReference type="Proteomes" id="UP000241474">
    <property type="component" value="Segment"/>
</dbReference>
<accession>A0A0G2Y4H0</accession>
<dbReference type="Pfam" id="PF14388">
    <property type="entry name" value="DUF4419"/>
    <property type="match status" value="1"/>
</dbReference>
<organismHost>
    <name type="scientific">Acanthamoeba polyphaga</name>
    <name type="common">Amoeba</name>
    <dbReference type="NCBI Taxonomy" id="5757"/>
</organismHost>
<dbReference type="PANTHER" id="PTHR31252:SF11">
    <property type="entry name" value="DUF4419 DOMAIN-CONTAINING PROTEIN"/>
    <property type="match status" value="1"/>
</dbReference>
<dbReference type="EMBL" id="KM982401">
    <property type="protein sequence ID" value="AKI79444.1"/>
    <property type="molecule type" value="Genomic_DNA"/>
</dbReference>
<dbReference type="InterPro" id="IPR025533">
    <property type="entry name" value="DUF4419"/>
</dbReference>
<reference evidence="1 2" key="1">
    <citation type="submission" date="2014-10" db="EMBL/GenBank/DDBJ databases">
        <title>Pan-genome analysis of Brazilian lineage A amoebal mimiviruses.</title>
        <authorList>
            <person name="Assis F.L."/>
            <person name="Abrahao J.S."/>
            <person name="Kroon E.G."/>
            <person name="Dornas F.P."/>
            <person name="Andrade K.R."/>
            <person name="Borato P.V.M."/>
            <person name="Pilotto M.R."/>
            <person name="Benamar S."/>
            <person name="LaScola B."/>
            <person name="Colson P."/>
        </authorList>
    </citation>
    <scope>NUCLEOTIDE SEQUENCE [LARGE SCALE GENOMIC DNA]</scope>
    <source>
        <strain evidence="1 2">Oyster</strain>
    </source>
</reference>
<evidence type="ECO:0000313" key="1">
    <source>
        <dbReference type="EMBL" id="AKI79444.1"/>
    </source>
</evidence>
<proteinExistence type="predicted"/>
<dbReference type="PANTHER" id="PTHR31252">
    <property type="entry name" value="DUF4419 DOMAIN-CONTAINING PROTEIN"/>
    <property type="match status" value="1"/>
</dbReference>
<name>A0A0G2Y4H0_MIMIV</name>
<organism evidence="1 2">
    <name type="scientific">Acanthamoeba polyphaga mimivirus</name>
    <name type="common">APMV</name>
    <dbReference type="NCBI Taxonomy" id="212035"/>
    <lineage>
        <taxon>Viruses</taxon>
        <taxon>Varidnaviria</taxon>
        <taxon>Bamfordvirae</taxon>
        <taxon>Nucleocytoviricota</taxon>
        <taxon>Megaviricetes</taxon>
        <taxon>Imitervirales</taxon>
        <taxon>Mimiviridae</taxon>
        <taxon>Megamimivirinae</taxon>
        <taxon>Mimivirus</taxon>
        <taxon>Mimivirus bradfordmassiliense</taxon>
    </lineage>
</organism>
<evidence type="ECO:0000313" key="2">
    <source>
        <dbReference type="Proteomes" id="UP000241474"/>
    </source>
</evidence>